<evidence type="ECO:0000256" key="6">
    <source>
        <dbReference type="ARBA" id="ARBA00023136"/>
    </source>
</evidence>
<feature type="domain" description="ABC transmembrane type-1" evidence="9">
    <location>
        <begin position="1"/>
        <end position="276"/>
    </location>
</feature>
<evidence type="ECO:0000256" key="7">
    <source>
        <dbReference type="SAM" id="Phobius"/>
    </source>
</evidence>
<feature type="non-terminal residue" evidence="10">
    <location>
        <position position="566"/>
    </location>
</feature>
<dbReference type="InterPro" id="IPR003439">
    <property type="entry name" value="ABC_transporter-like_ATP-bd"/>
</dbReference>
<dbReference type="PROSITE" id="PS50893">
    <property type="entry name" value="ABC_TRANSPORTER_2"/>
    <property type="match status" value="1"/>
</dbReference>
<evidence type="ECO:0000256" key="2">
    <source>
        <dbReference type="ARBA" id="ARBA00022692"/>
    </source>
</evidence>
<dbReference type="PROSITE" id="PS50929">
    <property type="entry name" value="ABC_TM1F"/>
    <property type="match status" value="1"/>
</dbReference>
<protein>
    <submittedName>
        <fullName evidence="10">Heterodimeric efflux ABC transporter, permease/ATP-binding subunit 1 / Heterodimeric efflux ABC transporter, permease/ATP-binding subunit 2</fullName>
    </submittedName>
</protein>
<feature type="transmembrane region" description="Helical" evidence="7">
    <location>
        <begin position="34"/>
        <end position="51"/>
    </location>
</feature>
<dbReference type="GO" id="GO:0005886">
    <property type="term" value="C:plasma membrane"/>
    <property type="evidence" value="ECO:0007669"/>
    <property type="project" value="UniProtKB-SubCell"/>
</dbReference>
<evidence type="ECO:0000256" key="1">
    <source>
        <dbReference type="ARBA" id="ARBA00004651"/>
    </source>
</evidence>
<name>A0A6J4PDU4_9ACTN</name>
<dbReference type="SUPFAM" id="SSF52540">
    <property type="entry name" value="P-loop containing nucleoside triphosphate hydrolases"/>
    <property type="match status" value="1"/>
</dbReference>
<organism evidence="10">
    <name type="scientific">uncultured Quadrisphaera sp</name>
    <dbReference type="NCBI Taxonomy" id="904978"/>
    <lineage>
        <taxon>Bacteria</taxon>
        <taxon>Bacillati</taxon>
        <taxon>Actinomycetota</taxon>
        <taxon>Actinomycetes</taxon>
        <taxon>Kineosporiales</taxon>
        <taxon>Kineosporiaceae</taxon>
        <taxon>Quadrisphaera</taxon>
        <taxon>environmental samples</taxon>
    </lineage>
</organism>
<keyword evidence="5 7" id="KW-1133">Transmembrane helix</keyword>
<dbReference type="PANTHER" id="PTHR24221">
    <property type="entry name" value="ATP-BINDING CASSETTE SUB-FAMILY B"/>
    <property type="match status" value="1"/>
</dbReference>
<dbReference type="Gene3D" id="3.40.50.300">
    <property type="entry name" value="P-loop containing nucleotide triphosphate hydrolases"/>
    <property type="match status" value="1"/>
</dbReference>
<dbReference type="GO" id="GO:0016887">
    <property type="term" value="F:ATP hydrolysis activity"/>
    <property type="evidence" value="ECO:0007669"/>
    <property type="project" value="InterPro"/>
</dbReference>
<dbReference type="GO" id="GO:0034040">
    <property type="term" value="F:ATPase-coupled lipid transmembrane transporter activity"/>
    <property type="evidence" value="ECO:0007669"/>
    <property type="project" value="TreeGrafter"/>
</dbReference>
<dbReference type="AlphaFoldDB" id="A0A6J4PDU4"/>
<keyword evidence="2 7" id="KW-0812">Transmembrane</keyword>
<dbReference type="Pfam" id="PF00664">
    <property type="entry name" value="ABC_membrane"/>
    <property type="match status" value="1"/>
</dbReference>
<dbReference type="GO" id="GO:0005524">
    <property type="term" value="F:ATP binding"/>
    <property type="evidence" value="ECO:0007669"/>
    <property type="project" value="UniProtKB-KW"/>
</dbReference>
<gene>
    <name evidence="10" type="ORF">AVDCRST_MAG35-1417</name>
</gene>
<dbReference type="InterPro" id="IPR011527">
    <property type="entry name" value="ABC1_TM_dom"/>
</dbReference>
<sequence length="566" mass="58318">AALALGAATLAAVAETLGAVVAGRLADDPARGPLLLLALLLLGAALLDTTGRTVFSGVVGRAEGVLRADLLAAALHQPLPRLDEQAVGEVIDRVDDDPWQVATLLRRVGWEVGRAGLRSVAAWIVAGLTWWPAWIAFPLVAVLVVGATRRLAPVVAARKVEEEVAWSEHSAQLEEAVAGRDDVRTSLGQAHVVRQYAVRSAELLRRVGATCRASAAVTLRSSLLVHALLAAVAVGGVAAVDAEVLGVAGLVTLFVLVSTFVGQLAQVANNLPELQEGLGALSRIRSLMGAPAEPAGGLPVPPGRVGLQLRGLTFGYEGSFSLRGITLDVPAGTTVALVGRSGAGKTTLVRLLSRAVEPPPGTVFVGGQDVVATDLADLRRAVGVVTQRTELLAATLAENVTLFADVPRERVGEALAALGLDAWVGSLPQGLDTRLGVGGTTLSAGEEQLVAFARLLVRDVAVVVLDEATARMDPRTEALVTRATERLLAGRTGVVIAHRLSTTRRADAVAVLDAGVLVQHGPRERLAREAGPFRELLRASGTGGTDAPAPAPSVAAAHLATTTGTA</sequence>
<keyword evidence="4 10" id="KW-0067">ATP-binding</keyword>
<evidence type="ECO:0000256" key="3">
    <source>
        <dbReference type="ARBA" id="ARBA00022741"/>
    </source>
</evidence>
<keyword evidence="3" id="KW-0547">Nucleotide-binding</keyword>
<evidence type="ECO:0000259" key="9">
    <source>
        <dbReference type="PROSITE" id="PS50929"/>
    </source>
</evidence>
<dbReference type="Gene3D" id="1.20.1560.10">
    <property type="entry name" value="ABC transporter type 1, transmembrane domain"/>
    <property type="match status" value="1"/>
</dbReference>
<evidence type="ECO:0000256" key="4">
    <source>
        <dbReference type="ARBA" id="ARBA00022840"/>
    </source>
</evidence>
<comment type="subcellular location">
    <subcellularLocation>
        <location evidence="1">Cell membrane</location>
        <topology evidence="1">Multi-pass membrane protein</topology>
    </subcellularLocation>
</comment>
<dbReference type="InterPro" id="IPR003593">
    <property type="entry name" value="AAA+_ATPase"/>
</dbReference>
<dbReference type="InterPro" id="IPR036640">
    <property type="entry name" value="ABC1_TM_sf"/>
</dbReference>
<evidence type="ECO:0000259" key="8">
    <source>
        <dbReference type="PROSITE" id="PS50893"/>
    </source>
</evidence>
<dbReference type="Pfam" id="PF00005">
    <property type="entry name" value="ABC_tran"/>
    <property type="match status" value="1"/>
</dbReference>
<evidence type="ECO:0000313" key="10">
    <source>
        <dbReference type="EMBL" id="CAA9410708.1"/>
    </source>
</evidence>
<reference evidence="10" key="1">
    <citation type="submission" date="2020-02" db="EMBL/GenBank/DDBJ databases">
        <authorList>
            <person name="Meier V. D."/>
        </authorList>
    </citation>
    <scope>NUCLEOTIDE SEQUENCE</scope>
    <source>
        <strain evidence="10">AVDCRST_MAG35</strain>
    </source>
</reference>
<dbReference type="SUPFAM" id="SSF90123">
    <property type="entry name" value="ABC transporter transmembrane region"/>
    <property type="match status" value="1"/>
</dbReference>
<dbReference type="GO" id="GO:0140359">
    <property type="term" value="F:ABC-type transporter activity"/>
    <property type="evidence" value="ECO:0007669"/>
    <property type="project" value="InterPro"/>
</dbReference>
<proteinExistence type="predicted"/>
<feature type="transmembrane region" description="Helical" evidence="7">
    <location>
        <begin position="223"/>
        <end position="240"/>
    </location>
</feature>
<feature type="non-terminal residue" evidence="10">
    <location>
        <position position="1"/>
    </location>
</feature>
<accession>A0A6J4PDU4</accession>
<dbReference type="PANTHER" id="PTHR24221:SF654">
    <property type="entry name" value="ATP-BINDING CASSETTE SUB-FAMILY B MEMBER 6"/>
    <property type="match status" value="1"/>
</dbReference>
<dbReference type="SMART" id="SM00382">
    <property type="entry name" value="AAA"/>
    <property type="match status" value="1"/>
</dbReference>
<keyword evidence="6 7" id="KW-0472">Membrane</keyword>
<evidence type="ECO:0000256" key="5">
    <source>
        <dbReference type="ARBA" id="ARBA00022989"/>
    </source>
</evidence>
<feature type="domain" description="ABC transporter" evidence="8">
    <location>
        <begin position="307"/>
        <end position="539"/>
    </location>
</feature>
<dbReference type="InterPro" id="IPR027417">
    <property type="entry name" value="P-loop_NTPase"/>
</dbReference>
<feature type="transmembrane region" description="Helical" evidence="7">
    <location>
        <begin position="120"/>
        <end position="145"/>
    </location>
</feature>
<dbReference type="InterPro" id="IPR039421">
    <property type="entry name" value="Type_1_exporter"/>
</dbReference>
<dbReference type="EMBL" id="CADCUY010000288">
    <property type="protein sequence ID" value="CAA9410708.1"/>
    <property type="molecule type" value="Genomic_DNA"/>
</dbReference>